<evidence type="ECO:0000256" key="2">
    <source>
        <dbReference type="ARBA" id="ARBA00022670"/>
    </source>
</evidence>
<dbReference type="InterPro" id="IPR011096">
    <property type="entry name" value="FTP_domain"/>
</dbReference>
<evidence type="ECO:0000256" key="7">
    <source>
        <dbReference type="ARBA" id="ARBA00023049"/>
    </source>
</evidence>
<dbReference type="InterPro" id="IPR013856">
    <property type="entry name" value="Peptidase_M4_domain"/>
</dbReference>
<dbReference type="InterPro" id="IPR001570">
    <property type="entry name" value="Peptidase_M4_C_domain"/>
</dbReference>
<dbReference type="Gene3D" id="2.60.40.10">
    <property type="entry name" value="Immunoglobulins"/>
    <property type="match status" value="2"/>
</dbReference>
<dbReference type="GO" id="GO:0005975">
    <property type="term" value="P:carbohydrate metabolic process"/>
    <property type="evidence" value="ECO:0007669"/>
    <property type="project" value="UniProtKB-ARBA"/>
</dbReference>
<evidence type="ECO:0000256" key="10">
    <source>
        <dbReference type="SAM" id="SignalP"/>
    </source>
</evidence>
<feature type="domain" description="PKD" evidence="11">
    <location>
        <begin position="646"/>
        <end position="697"/>
    </location>
</feature>
<feature type="active site" evidence="8">
    <location>
        <position position="339"/>
    </location>
</feature>
<dbReference type="SUPFAM" id="SSF55486">
    <property type="entry name" value="Metalloproteases ('zincins'), catalytic domain"/>
    <property type="match status" value="1"/>
</dbReference>
<dbReference type="OrthoDB" id="345880at2"/>
<evidence type="ECO:0000256" key="6">
    <source>
        <dbReference type="ARBA" id="ARBA00022833"/>
    </source>
</evidence>
<dbReference type="Gene3D" id="3.10.170.10">
    <property type="match status" value="1"/>
</dbReference>
<keyword evidence="13" id="KW-1185">Reference proteome</keyword>
<evidence type="ECO:0000256" key="9">
    <source>
        <dbReference type="SAM" id="MobiDB-lite"/>
    </source>
</evidence>
<dbReference type="InterPro" id="IPR013783">
    <property type="entry name" value="Ig-like_fold"/>
</dbReference>
<comment type="caution">
    <text evidence="12">The sequence shown here is derived from an EMBL/GenBank/DDBJ whole genome shotgun (WGS) entry which is preliminary data.</text>
</comment>
<dbReference type="PROSITE" id="PS50093">
    <property type="entry name" value="PKD"/>
    <property type="match status" value="2"/>
</dbReference>
<evidence type="ECO:0000256" key="5">
    <source>
        <dbReference type="ARBA" id="ARBA00022801"/>
    </source>
</evidence>
<dbReference type="CDD" id="cd00146">
    <property type="entry name" value="PKD"/>
    <property type="match status" value="2"/>
</dbReference>
<feature type="region of interest" description="Disordered" evidence="9">
    <location>
        <begin position="596"/>
        <end position="623"/>
    </location>
</feature>
<reference evidence="12 13" key="1">
    <citation type="submission" date="2019-06" db="EMBL/GenBank/DDBJ databases">
        <title>Sequencing the genomes of 1000 actinobacteria strains.</title>
        <authorList>
            <person name="Klenk H.-P."/>
        </authorList>
    </citation>
    <scope>NUCLEOTIDE SEQUENCE [LARGE SCALE GENOMIC DNA]</scope>
    <source>
        <strain evidence="12 13">DSM 45679</strain>
    </source>
</reference>
<dbReference type="RefSeq" id="WP_142000258.1">
    <property type="nucleotide sequence ID" value="NZ_VFML01000001.1"/>
</dbReference>
<feature type="active site" description="Proton donor" evidence="8">
    <location>
        <position position="426"/>
    </location>
</feature>
<dbReference type="InterPro" id="IPR035986">
    <property type="entry name" value="PKD_dom_sf"/>
</dbReference>
<dbReference type="InterPro" id="IPR027268">
    <property type="entry name" value="Peptidase_M4/M1_CTD_sf"/>
</dbReference>
<keyword evidence="5" id="KW-0378">Hydrolase</keyword>
<dbReference type="Gene3D" id="3.10.450.490">
    <property type="match status" value="1"/>
</dbReference>
<dbReference type="SUPFAM" id="SSF49299">
    <property type="entry name" value="PKD domain"/>
    <property type="match status" value="2"/>
</dbReference>
<keyword evidence="3" id="KW-0479">Metal-binding</keyword>
<dbReference type="InterPro" id="IPR000601">
    <property type="entry name" value="PKD_dom"/>
</dbReference>
<evidence type="ECO:0000256" key="3">
    <source>
        <dbReference type="ARBA" id="ARBA00022723"/>
    </source>
</evidence>
<dbReference type="InterPro" id="IPR023612">
    <property type="entry name" value="Peptidase_M4"/>
</dbReference>
<evidence type="ECO:0000256" key="8">
    <source>
        <dbReference type="PIRSR" id="PIRSR623612-1"/>
    </source>
</evidence>
<feature type="signal peptide" evidence="10">
    <location>
        <begin position="1"/>
        <end position="27"/>
    </location>
</feature>
<dbReference type="GO" id="GO:0046872">
    <property type="term" value="F:metal ion binding"/>
    <property type="evidence" value="ECO:0007669"/>
    <property type="project" value="UniProtKB-KW"/>
</dbReference>
<dbReference type="InterPro" id="IPR022409">
    <property type="entry name" value="PKD/Chitinase_dom"/>
</dbReference>
<dbReference type="Pfam" id="PF07504">
    <property type="entry name" value="FTP"/>
    <property type="match status" value="1"/>
</dbReference>
<keyword evidence="2 12" id="KW-0645">Protease</keyword>
<proteinExistence type="inferred from homology"/>
<evidence type="ECO:0000256" key="1">
    <source>
        <dbReference type="ARBA" id="ARBA00009388"/>
    </source>
</evidence>
<gene>
    <name evidence="12" type="ORF">FB471_4402</name>
</gene>
<dbReference type="PRINTS" id="PR00730">
    <property type="entry name" value="THERMOLYSIN"/>
</dbReference>
<protein>
    <submittedName>
        <fullName evidence="12">Zn-dependent metalloprotease</fullName>
    </submittedName>
</protein>
<name>A0A542DNC2_AMYCI</name>
<keyword evidence="7 12" id="KW-0482">Metalloprotease</keyword>
<dbReference type="CDD" id="cd09597">
    <property type="entry name" value="M4_TLP"/>
    <property type="match status" value="1"/>
</dbReference>
<feature type="region of interest" description="Disordered" evidence="9">
    <location>
        <begin position="220"/>
        <end position="239"/>
    </location>
</feature>
<evidence type="ECO:0000256" key="4">
    <source>
        <dbReference type="ARBA" id="ARBA00022729"/>
    </source>
</evidence>
<keyword evidence="4 10" id="KW-0732">Signal</keyword>
<dbReference type="AlphaFoldDB" id="A0A542DNC2"/>
<dbReference type="Proteomes" id="UP000320876">
    <property type="component" value="Unassembled WGS sequence"/>
</dbReference>
<dbReference type="PANTHER" id="PTHR33794">
    <property type="entry name" value="BACILLOLYSIN"/>
    <property type="match status" value="1"/>
</dbReference>
<accession>A0A542DNC2</accession>
<dbReference type="SMART" id="SM00089">
    <property type="entry name" value="PKD"/>
    <property type="match status" value="2"/>
</dbReference>
<dbReference type="InterPro" id="IPR050728">
    <property type="entry name" value="Zinc_Metalloprotease_M4"/>
</dbReference>
<dbReference type="PANTHER" id="PTHR33794:SF1">
    <property type="entry name" value="BACILLOLYSIN"/>
    <property type="match status" value="1"/>
</dbReference>
<evidence type="ECO:0000259" key="11">
    <source>
        <dbReference type="PROSITE" id="PS50093"/>
    </source>
</evidence>
<feature type="chain" id="PRO_5022166034" evidence="10">
    <location>
        <begin position="28"/>
        <end position="711"/>
    </location>
</feature>
<evidence type="ECO:0000313" key="12">
    <source>
        <dbReference type="EMBL" id="TQJ04601.1"/>
    </source>
</evidence>
<dbReference type="GO" id="GO:0004222">
    <property type="term" value="F:metalloendopeptidase activity"/>
    <property type="evidence" value="ECO:0007669"/>
    <property type="project" value="InterPro"/>
</dbReference>
<dbReference type="Gene3D" id="1.10.390.10">
    <property type="entry name" value="Neutral Protease Domain 2"/>
    <property type="match status" value="1"/>
</dbReference>
<dbReference type="EMBL" id="VFML01000001">
    <property type="protein sequence ID" value="TQJ04601.1"/>
    <property type="molecule type" value="Genomic_DNA"/>
</dbReference>
<dbReference type="Pfam" id="PF01447">
    <property type="entry name" value="Peptidase_M4"/>
    <property type="match status" value="1"/>
</dbReference>
<organism evidence="12 13">
    <name type="scientific">Amycolatopsis cihanbeyliensis</name>
    <dbReference type="NCBI Taxonomy" id="1128664"/>
    <lineage>
        <taxon>Bacteria</taxon>
        <taxon>Bacillati</taxon>
        <taxon>Actinomycetota</taxon>
        <taxon>Actinomycetes</taxon>
        <taxon>Pseudonocardiales</taxon>
        <taxon>Pseudonocardiaceae</taxon>
        <taxon>Amycolatopsis</taxon>
    </lineage>
</organism>
<dbReference type="Pfam" id="PF02868">
    <property type="entry name" value="Peptidase_M4_C"/>
    <property type="match status" value="1"/>
</dbReference>
<dbReference type="GO" id="GO:0006508">
    <property type="term" value="P:proteolysis"/>
    <property type="evidence" value="ECO:0007669"/>
    <property type="project" value="UniProtKB-KW"/>
</dbReference>
<sequence length="711" mass="75170">MSTTLRALGTAVLLAGLTMVPPVAASAAEPDPADRPDRAEAIARAEQALAQRSGLAKSSTQDDYQVHRVIIGPDGSTDVRFDRTYQGLPVLGGDLVVHHDSAGALTGMSMSQDRPVAVDTDPEITAAAARAAAPRHFRGDVDEVGEPRLVVDAGVEEGDDSRLAWETVVSGFKPDGQTPSRLHVVTDAEDGALLFRTDEVMAGTGDGVHVGSVEIDTTGSAGSYELTDPERGDGSTCDMNNGRYNCSRMTDEDDQWGNGSPSNDQSAAVDAHFGAAVTYDYFKNVHGRNGIFGDGRGVPSRVHYGDNYVNAFWDGRQMTYGDGQNNRNPLTALDVAGHEMSHGVTEAVSGLCYDETDCGGLNEATSDIFGTMAEFYAGISADQGDYDIGEKIDIRGDGSPLRYMYDPTLDGNSFGCYEQGRRADPHYTSGIGNHFFFLLAEGSGQTEYGDSPTCDGSTVTGIGKEKAADIWFKALDEYFVSRTQYPDARADTLAAATELYGECSTEYRGVLAAWDAVDVTGSEQCQGNPTDPRASFSADCSETEPSCAFDGSASSDPDGSVASYAWDFGDGEAGSGVSPSHTYVEAGTYSVELTVTDDEGNTGSTTKQVTAGGPPQSGEPPQASVEVSCYWDECSFDGTRSTDADGDIASYAWDFGDGRSGSGSSTTHTYPNRQATYTAELTVTDAAGNSDTASQQVQCWNFGSQAYCFAQ</sequence>
<dbReference type="Pfam" id="PF18911">
    <property type="entry name" value="PKD_4"/>
    <property type="match status" value="2"/>
</dbReference>
<keyword evidence="6" id="KW-0862">Zinc</keyword>
<feature type="domain" description="PKD" evidence="11">
    <location>
        <begin position="546"/>
        <end position="610"/>
    </location>
</feature>
<comment type="similarity">
    <text evidence="1">Belongs to the peptidase M4 family.</text>
</comment>
<evidence type="ECO:0000313" key="13">
    <source>
        <dbReference type="Proteomes" id="UP000320876"/>
    </source>
</evidence>